<evidence type="ECO:0000313" key="1">
    <source>
        <dbReference type="EMBL" id="TFV71231.1"/>
    </source>
</evidence>
<reference evidence="1 2" key="1">
    <citation type="submission" date="2019-03" db="EMBL/GenBank/DDBJ databases">
        <title>Bradyrhizobium strains diversity.</title>
        <authorList>
            <person name="Urquiaga M.C.O."/>
            <person name="Hungria M."/>
            <person name="Delamuta J.R.M."/>
            <person name="Klepa M.S."/>
        </authorList>
    </citation>
    <scope>NUCLEOTIDE SEQUENCE [LARGE SCALE GENOMIC DNA]</scope>
    <source>
        <strain evidence="1 2">CNPSo 3426</strain>
    </source>
</reference>
<dbReference type="Proteomes" id="UP000297700">
    <property type="component" value="Unassembled WGS sequence"/>
</dbReference>
<dbReference type="EMBL" id="SPQS01000018">
    <property type="protein sequence ID" value="TFV71231.1"/>
    <property type="molecule type" value="Genomic_DNA"/>
</dbReference>
<sequence>MFDVYRNDKRDVLVLSTGSPIPGAFSTNRWRTSRKRILKVSEEIRSTVQRQGYYVRSLRVAKKGVI</sequence>
<comment type="caution">
    <text evidence="1">The sequence shown here is derived from an EMBL/GenBank/DDBJ whole genome shotgun (WGS) entry which is preliminary data.</text>
</comment>
<name>A0A4Y9NTI2_9BRAD</name>
<gene>
    <name evidence="1" type="ORF">E4K64_27865</name>
</gene>
<organism evidence="1 2">
    <name type="scientific">Bradyrhizobium frederickii</name>
    <dbReference type="NCBI Taxonomy" id="2560054"/>
    <lineage>
        <taxon>Bacteria</taxon>
        <taxon>Pseudomonadati</taxon>
        <taxon>Pseudomonadota</taxon>
        <taxon>Alphaproteobacteria</taxon>
        <taxon>Hyphomicrobiales</taxon>
        <taxon>Nitrobacteraceae</taxon>
        <taxon>Bradyrhizobium</taxon>
    </lineage>
</organism>
<evidence type="ECO:0000313" key="2">
    <source>
        <dbReference type="Proteomes" id="UP000297700"/>
    </source>
</evidence>
<protein>
    <submittedName>
        <fullName evidence="1">Uncharacterized protein</fullName>
    </submittedName>
</protein>
<proteinExistence type="predicted"/>
<accession>A0A4Y9NTI2</accession>
<dbReference type="AlphaFoldDB" id="A0A4Y9NTI2"/>